<dbReference type="GO" id="GO:0033726">
    <property type="term" value="F:aldehyde ferredoxin oxidoreductase activity"/>
    <property type="evidence" value="ECO:0007669"/>
    <property type="project" value="UniProtKB-EC"/>
</dbReference>
<dbReference type="Pfam" id="PF01314">
    <property type="entry name" value="AFOR_C"/>
    <property type="match status" value="1"/>
</dbReference>
<dbReference type="GO" id="GO:0009055">
    <property type="term" value="F:electron transfer activity"/>
    <property type="evidence" value="ECO:0007669"/>
    <property type="project" value="InterPro"/>
</dbReference>
<dbReference type="PANTHER" id="PTHR30038:SF0">
    <property type="entry name" value="TUNGSTEN-CONTAINING ALDEHYDE FERREDOXIN OXIDOREDUCTASE"/>
    <property type="match status" value="1"/>
</dbReference>
<dbReference type="PATRIC" id="fig|55802.8.peg.1543"/>
<evidence type="ECO:0000256" key="1">
    <source>
        <dbReference type="ARBA" id="ARBA00001966"/>
    </source>
</evidence>
<dbReference type="SUPFAM" id="SSF48310">
    <property type="entry name" value="Aldehyde ferredoxin oxidoreductase, C-terminal domains"/>
    <property type="match status" value="1"/>
</dbReference>
<keyword evidence="7" id="KW-0411">Iron-sulfur</keyword>
<evidence type="ECO:0000313" key="12">
    <source>
        <dbReference type="Proteomes" id="UP000066042"/>
    </source>
</evidence>
<dbReference type="InterPro" id="IPR001203">
    <property type="entry name" value="OxRdtase_Ald_Fedxn_C"/>
</dbReference>
<dbReference type="Proteomes" id="UP000066042">
    <property type="component" value="Chromosome"/>
</dbReference>
<keyword evidence="6" id="KW-0408">Iron</keyword>
<gene>
    <name evidence="11" type="ORF">TBCH5v1_1566</name>
</gene>
<dbReference type="PANTHER" id="PTHR30038">
    <property type="entry name" value="ALDEHYDE FERREDOXIN OXIDOREDUCTASE"/>
    <property type="match status" value="1"/>
</dbReference>
<dbReference type="RefSeq" id="WP_056934097.1">
    <property type="nucleotide sequence ID" value="NZ_CP013050.1"/>
</dbReference>
<dbReference type="AlphaFoldDB" id="A0A0S1XCJ7"/>
<dbReference type="InterPro" id="IPR036503">
    <property type="entry name" value="Ald_Fedxn_OxRdtase_N_sf"/>
</dbReference>
<dbReference type="EMBL" id="CP013050">
    <property type="protein sequence ID" value="ALM75479.1"/>
    <property type="molecule type" value="Genomic_DNA"/>
</dbReference>
<dbReference type="InterPro" id="IPR051919">
    <property type="entry name" value="W-dependent_AOR"/>
</dbReference>
<dbReference type="InterPro" id="IPR036021">
    <property type="entry name" value="Tungsten_al_ferr_oxy-like_C"/>
</dbReference>
<dbReference type="GeneID" id="87252628"/>
<name>A0A0S1XCJ7_THEBA</name>
<evidence type="ECO:0000259" key="10">
    <source>
        <dbReference type="SMART" id="SM00790"/>
    </source>
</evidence>
<evidence type="ECO:0000313" key="11">
    <source>
        <dbReference type="EMBL" id="ALM75479.1"/>
    </source>
</evidence>
<comment type="cofactor">
    <cofactor evidence="1">
        <name>[4Fe-4S] cluster</name>
        <dbReference type="ChEBI" id="CHEBI:49883"/>
    </cofactor>
</comment>
<dbReference type="GO" id="GO:0051539">
    <property type="term" value="F:4 iron, 4 sulfur cluster binding"/>
    <property type="evidence" value="ECO:0007669"/>
    <property type="project" value="UniProtKB-KW"/>
</dbReference>
<proteinExistence type="inferred from homology"/>
<dbReference type="Gene3D" id="3.60.9.10">
    <property type="entry name" value="Aldehyde ferredoxin oxidoreductase, N-terminal domain"/>
    <property type="match status" value="1"/>
</dbReference>
<comment type="cofactor">
    <cofactor evidence="9">
        <name>tungstopterin</name>
        <dbReference type="ChEBI" id="CHEBI:30402"/>
    </cofactor>
</comment>
<keyword evidence="5 11" id="KW-0560">Oxidoreductase</keyword>
<dbReference type="SUPFAM" id="SSF56228">
    <property type="entry name" value="Aldehyde ferredoxin oxidoreductase, N-terminal domain"/>
    <property type="match status" value="1"/>
</dbReference>
<feature type="domain" description="Aldehyde ferredoxin oxidoreductase N-terminal" evidence="10">
    <location>
        <begin position="4"/>
        <end position="207"/>
    </location>
</feature>
<sequence length="605" mass="66832">MFGYQGKILRVNLTTGKISEEKIDENFAKKWLGTRGFGIYFLLKEMDPKAEPFSPENKLIFATGPLTGTTAPTGGRYMVITKSPLTGYIAMANSGGFFGAELKFAGWDAIIFEGKADHPVYLYINDDQVELRDASHIWGKVVSETEKILMEEVGDKRVQIASIGPAGENLVRFAAVMNNGHRAAGRGGVGAVMGSKNLKAVVVRGHKRVEVADRQKFTSVVKEKIEKLKKDPVAGGGLPKYGTAVLVNIINSNGLYPTRNFQDSQFEYAEEQSGEALAAKYLKRNKPCFACPIGCGRVTYHPALGETEGPEYESIWALGANLGINDLASIVIANHLCDEYGLDTISTGGTLATAMELYEKGLIKPEDLGDAPPLRFGNTEVLHYYIEKLTFRKGFGDKLAEGGYRLAEMYNGVEYFMGVKKQELPAYDPRGAEGHGLAYATNNRGGCHIKNYMISPEILGYPYKMDPHDISDEKIKMVILFQDLTALIDAAGLCVFTTFGLGADDYRDMLNAALGWDFTTEEYLKIGERIWNAERLFNLKAGLDPLKEDTLPKRLLEEPVKAGPNKGHVVRLKEMLPRYYALRGWTEEGKVPEEKIKELGLEEVA</sequence>
<evidence type="ECO:0000256" key="7">
    <source>
        <dbReference type="ARBA" id="ARBA00023014"/>
    </source>
</evidence>
<comment type="similarity">
    <text evidence="2">Belongs to the AOR/FOR family.</text>
</comment>
<protein>
    <submittedName>
        <fullName evidence="11">Tungsten-containing aldehyde ferredoxin oxidoreductase</fullName>
        <ecNumber evidence="11">1.2.7.5</ecNumber>
    </submittedName>
</protein>
<keyword evidence="8" id="KW-0826">Tungsten</keyword>
<dbReference type="InterPro" id="IPR013985">
    <property type="entry name" value="Ald_Fedxn_OxRdtase_dom3"/>
</dbReference>
<dbReference type="EC" id="1.2.7.5" evidence="11"/>
<dbReference type="GO" id="GO:0046872">
    <property type="term" value="F:metal ion binding"/>
    <property type="evidence" value="ECO:0007669"/>
    <property type="project" value="UniProtKB-KW"/>
</dbReference>
<evidence type="ECO:0000256" key="6">
    <source>
        <dbReference type="ARBA" id="ARBA00023004"/>
    </source>
</evidence>
<dbReference type="InterPro" id="IPR013984">
    <property type="entry name" value="Ald_Fedxn_OxRdtase_dom2"/>
</dbReference>
<keyword evidence="3" id="KW-0004">4Fe-4S</keyword>
<evidence type="ECO:0000256" key="3">
    <source>
        <dbReference type="ARBA" id="ARBA00022485"/>
    </source>
</evidence>
<keyword evidence="4" id="KW-0479">Metal-binding</keyword>
<evidence type="ECO:0000256" key="9">
    <source>
        <dbReference type="ARBA" id="ARBA00049934"/>
    </source>
</evidence>
<dbReference type="SMART" id="SM00790">
    <property type="entry name" value="AFOR_N"/>
    <property type="match status" value="1"/>
</dbReference>
<evidence type="ECO:0000256" key="5">
    <source>
        <dbReference type="ARBA" id="ARBA00023002"/>
    </source>
</evidence>
<dbReference type="InterPro" id="IPR013983">
    <property type="entry name" value="Ald_Fedxn_OxRdtase_N"/>
</dbReference>
<organism evidence="11 12">
    <name type="scientific">Thermococcus barophilus</name>
    <dbReference type="NCBI Taxonomy" id="55802"/>
    <lineage>
        <taxon>Archaea</taxon>
        <taxon>Methanobacteriati</taxon>
        <taxon>Methanobacteriota</taxon>
        <taxon>Thermococci</taxon>
        <taxon>Thermococcales</taxon>
        <taxon>Thermococcaceae</taxon>
        <taxon>Thermococcus</taxon>
    </lineage>
</organism>
<dbReference type="Gene3D" id="1.10.569.10">
    <property type="entry name" value="Aldehyde Ferredoxin Oxidoreductase Protein, subunit A, domain 2"/>
    <property type="match status" value="1"/>
</dbReference>
<evidence type="ECO:0000256" key="8">
    <source>
        <dbReference type="ARBA" id="ARBA00023245"/>
    </source>
</evidence>
<accession>A0A0S1XCJ7</accession>
<dbReference type="STRING" id="55802.TBCH5v1_1566"/>
<reference evidence="11 12" key="1">
    <citation type="journal article" date="2016" name="Genome Announc.">
        <title>Complete genome sequence of the hyperthermophilic and piezophilic archaeon Thermococcus barophilus Ch5, capable of growth at the expense of hydrogenogenesis from carbon monoxide and formate.</title>
        <authorList>
            <person name="Oger P."/>
            <person name="Sokolova T.G."/>
            <person name="Kozhevnikova D.A."/>
            <person name="Taranov E.A."/>
            <person name="Vannier P."/>
            <person name="Lee H.S."/>
            <person name="Kwon K.K."/>
            <person name="Kang S.G."/>
            <person name="Lee J.H."/>
            <person name="Bonch-Osmolovskaya E.A."/>
            <person name="Lebedinsky A.V."/>
        </authorList>
    </citation>
    <scope>NUCLEOTIDE SEQUENCE [LARGE SCALE GENOMIC DNA]</scope>
    <source>
        <strain evidence="12">Ch5</strain>
    </source>
</reference>
<dbReference type="Pfam" id="PF02730">
    <property type="entry name" value="AFOR_N"/>
    <property type="match status" value="1"/>
</dbReference>
<evidence type="ECO:0000256" key="2">
    <source>
        <dbReference type="ARBA" id="ARBA00011032"/>
    </source>
</evidence>
<evidence type="ECO:0000256" key="4">
    <source>
        <dbReference type="ARBA" id="ARBA00022723"/>
    </source>
</evidence>
<dbReference type="Gene3D" id="1.10.599.10">
    <property type="entry name" value="Aldehyde Ferredoxin Oxidoreductase Protein, subunit A, domain 3"/>
    <property type="match status" value="1"/>
</dbReference>